<evidence type="ECO:0000256" key="3">
    <source>
        <dbReference type="ARBA" id="ARBA00021330"/>
    </source>
</evidence>
<evidence type="ECO:0000256" key="10">
    <source>
        <dbReference type="ARBA" id="ARBA00023158"/>
    </source>
</evidence>
<feature type="non-terminal residue" evidence="14">
    <location>
        <position position="1"/>
    </location>
</feature>
<dbReference type="GO" id="GO:0090486">
    <property type="term" value="F:small RNA 2'-O-methyltransferase activity"/>
    <property type="evidence" value="ECO:0007669"/>
    <property type="project" value="UniProtKB-EC"/>
</dbReference>
<evidence type="ECO:0000313" key="14">
    <source>
        <dbReference type="EMBL" id="PAA87149.1"/>
    </source>
</evidence>
<keyword evidence="4" id="KW-0489">Methyltransferase</keyword>
<feature type="compositionally biased region" description="Acidic residues" evidence="13">
    <location>
        <begin position="701"/>
        <end position="720"/>
    </location>
</feature>
<sequence length="735" mass="78588">TPTASLSSGDCPDVAQQPASAAAAPSAEASAVASVSTVSNQLVDPSSTQQQEQQQYLIESEAASVGQFDNAPDDNSSAAASANSAANSTAFYRSYSRPAWYESIEASEASQWPPWQLLGLAAQRVVFPRRPCFQPVGGGDDRDRVESSTSLTVSFSPPLYKQRYTAAFDLLVERFGNDSRRPGVIKLIDLGAAECRLFSQSLKFLRFDVDYLAVDYVAEQDPVMLEAARQSLAPTVGDYMKKRSRPMRARLLAGCATEPDARLAGADAALLVEMIEHLPLDQLARLPGHLFGQLRPGLVVVTTPNAEFNTCFGPRFPGLRHHDHKFEWTRAQFQAWSQSIARRYGYAVRFTGVGDAPDGLKMIGHCSQIAVFTLLPGPVTKRIETSGDVTNHTVASGDDTNHTVAFGDVTNHTVASGDVTNHTVASGDVTNHAVASGDVTNHAVASGDVTNHTVASGDVTNHTVASGDITNHTVASGDITNHTVASGDVTNHTVASGDVTNHTVASGDVTNHTVSSGDITNRTGTSYDVTNHIGASVDIPTSYTGTSGDVTNPSDTSGHAISRAFVPNDTVSDYSTAEPYKEVLKFEFPWQTELPRDEHLAQEAVRCARTSLLFERHRRSTAEVPDSDDSNSDDPYGDLVRLPISRLCNYVVLKSLSATPDEVADALIAAGLRLSGDRQFLIGLPEDEESSSGRDRHYSSDDEDGGEAETDGQDEADDEGPALLWPWNSGADTGC</sequence>
<gene>
    <name evidence="14" type="ORF">BOX15_Mlig032602g5</name>
</gene>
<dbReference type="STRING" id="282301.A0A267GPC2"/>
<feature type="region of interest" description="Disordered" evidence="13">
    <location>
        <begin position="501"/>
        <end position="560"/>
    </location>
</feature>
<dbReference type="EMBL" id="NIVC01000246">
    <property type="protein sequence ID" value="PAA87149.1"/>
    <property type="molecule type" value="Genomic_DNA"/>
</dbReference>
<evidence type="ECO:0000256" key="4">
    <source>
        <dbReference type="ARBA" id="ARBA00022603"/>
    </source>
</evidence>
<evidence type="ECO:0000256" key="2">
    <source>
        <dbReference type="ARBA" id="ARBA00009026"/>
    </source>
</evidence>
<name>A0A267GPC2_9PLAT</name>
<evidence type="ECO:0000256" key="6">
    <source>
        <dbReference type="ARBA" id="ARBA00022691"/>
    </source>
</evidence>
<comment type="catalytic activity">
    <reaction evidence="12">
        <text>small RNA 3'-end nucleotide + S-adenosyl-L-methionine = small RNA 3'-end 2'-O-methylnucleotide + S-adenosyl-L-homocysteine + H(+)</text>
        <dbReference type="Rhea" id="RHEA:37887"/>
        <dbReference type="Rhea" id="RHEA-COMP:10415"/>
        <dbReference type="Rhea" id="RHEA-COMP:10416"/>
        <dbReference type="ChEBI" id="CHEBI:15378"/>
        <dbReference type="ChEBI" id="CHEBI:57856"/>
        <dbReference type="ChEBI" id="CHEBI:59789"/>
        <dbReference type="ChEBI" id="CHEBI:74896"/>
        <dbReference type="ChEBI" id="CHEBI:74898"/>
        <dbReference type="EC" id="2.1.1.386"/>
    </reaction>
</comment>
<evidence type="ECO:0000256" key="5">
    <source>
        <dbReference type="ARBA" id="ARBA00022679"/>
    </source>
</evidence>
<comment type="caution">
    <text evidence="14">The sequence shown here is derived from an EMBL/GenBank/DDBJ whole genome shotgun (WGS) entry which is preliminary data.</text>
</comment>
<keyword evidence="9" id="KW-0694">RNA-binding</keyword>
<dbReference type="InterPro" id="IPR026610">
    <property type="entry name" value="Hen1"/>
</dbReference>
<dbReference type="InterPro" id="IPR029063">
    <property type="entry name" value="SAM-dependent_MTases_sf"/>
</dbReference>
<accession>A0A267GPC2</accession>
<evidence type="ECO:0000256" key="11">
    <source>
        <dbReference type="ARBA" id="ARBA00035025"/>
    </source>
</evidence>
<evidence type="ECO:0000313" key="15">
    <source>
        <dbReference type="Proteomes" id="UP000215902"/>
    </source>
</evidence>
<dbReference type="GO" id="GO:0005737">
    <property type="term" value="C:cytoplasm"/>
    <property type="evidence" value="ECO:0007669"/>
    <property type="project" value="TreeGrafter"/>
</dbReference>
<evidence type="ECO:0000256" key="13">
    <source>
        <dbReference type="SAM" id="MobiDB-lite"/>
    </source>
</evidence>
<comment type="cofactor">
    <cofactor evidence="1">
        <name>Mg(2+)</name>
        <dbReference type="ChEBI" id="CHEBI:18420"/>
    </cofactor>
</comment>
<protein>
    <recommendedName>
        <fullName evidence="3">Small RNA 2'-O-methyltransferase</fullName>
        <ecNumber evidence="11">2.1.1.386</ecNumber>
    </recommendedName>
</protein>
<dbReference type="Proteomes" id="UP000215902">
    <property type="component" value="Unassembled WGS sequence"/>
</dbReference>
<dbReference type="OrthoDB" id="2154311at2759"/>
<keyword evidence="5" id="KW-0808">Transferase</keyword>
<reference evidence="14 15" key="1">
    <citation type="submission" date="2017-06" db="EMBL/GenBank/DDBJ databases">
        <title>A platform for efficient transgenesis in Macrostomum lignano, a flatworm model organism for stem cell research.</title>
        <authorList>
            <person name="Berezikov E."/>
        </authorList>
    </citation>
    <scope>NUCLEOTIDE SEQUENCE [LARGE SCALE GENOMIC DNA]</scope>
    <source>
        <strain evidence="14">DV1</strain>
        <tissue evidence="14">Whole organism</tissue>
    </source>
</reference>
<dbReference type="GO" id="GO:0001510">
    <property type="term" value="P:RNA methylation"/>
    <property type="evidence" value="ECO:0007669"/>
    <property type="project" value="InterPro"/>
</dbReference>
<feature type="region of interest" description="Disordered" evidence="13">
    <location>
        <begin position="684"/>
        <end position="735"/>
    </location>
</feature>
<dbReference type="GO" id="GO:0003723">
    <property type="term" value="F:RNA binding"/>
    <property type="evidence" value="ECO:0007669"/>
    <property type="project" value="UniProtKB-KW"/>
</dbReference>
<evidence type="ECO:0000256" key="1">
    <source>
        <dbReference type="ARBA" id="ARBA00001946"/>
    </source>
</evidence>
<dbReference type="EC" id="2.1.1.386" evidence="11"/>
<evidence type="ECO:0000256" key="7">
    <source>
        <dbReference type="ARBA" id="ARBA00022723"/>
    </source>
</evidence>
<dbReference type="Gene3D" id="3.40.50.150">
    <property type="entry name" value="Vaccinia Virus protein VP39"/>
    <property type="match status" value="1"/>
</dbReference>
<dbReference type="PANTHER" id="PTHR21404:SF3">
    <property type="entry name" value="SMALL RNA 2'-O-METHYLTRANSFERASE"/>
    <property type="match status" value="1"/>
</dbReference>
<dbReference type="AlphaFoldDB" id="A0A267GPC2"/>
<feature type="compositionally biased region" description="Basic and acidic residues" evidence="13">
    <location>
        <begin position="691"/>
        <end position="700"/>
    </location>
</feature>
<feature type="compositionally biased region" description="Polar residues" evidence="13">
    <location>
        <begin position="501"/>
        <end position="529"/>
    </location>
</feature>
<keyword evidence="6" id="KW-0949">S-adenosyl-L-methionine</keyword>
<dbReference type="GO" id="GO:0034587">
    <property type="term" value="P:piRNA processing"/>
    <property type="evidence" value="ECO:0007669"/>
    <property type="project" value="TreeGrafter"/>
</dbReference>
<feature type="compositionally biased region" description="Polar residues" evidence="13">
    <location>
        <begin position="539"/>
        <end position="559"/>
    </location>
</feature>
<dbReference type="GO" id="GO:0005634">
    <property type="term" value="C:nucleus"/>
    <property type="evidence" value="ECO:0007669"/>
    <property type="project" value="TreeGrafter"/>
</dbReference>
<comment type="similarity">
    <text evidence="2">Belongs to the methyltransferase superfamily. HEN1 family.</text>
</comment>
<feature type="region of interest" description="Disordered" evidence="13">
    <location>
        <begin position="1"/>
        <end position="22"/>
    </location>
</feature>
<keyword evidence="10" id="KW-0943">RNA-mediated gene silencing</keyword>
<keyword evidence="15" id="KW-1185">Reference proteome</keyword>
<dbReference type="GO" id="GO:0030422">
    <property type="term" value="P:siRNA processing"/>
    <property type="evidence" value="ECO:0007669"/>
    <property type="project" value="TreeGrafter"/>
</dbReference>
<organism evidence="14 15">
    <name type="scientific">Macrostomum lignano</name>
    <dbReference type="NCBI Taxonomy" id="282301"/>
    <lineage>
        <taxon>Eukaryota</taxon>
        <taxon>Metazoa</taxon>
        <taxon>Spiralia</taxon>
        <taxon>Lophotrochozoa</taxon>
        <taxon>Platyhelminthes</taxon>
        <taxon>Rhabditophora</taxon>
        <taxon>Macrostomorpha</taxon>
        <taxon>Macrostomida</taxon>
        <taxon>Macrostomidae</taxon>
        <taxon>Macrostomum</taxon>
    </lineage>
</organism>
<dbReference type="GO" id="GO:0046872">
    <property type="term" value="F:metal ion binding"/>
    <property type="evidence" value="ECO:0007669"/>
    <property type="project" value="UniProtKB-KW"/>
</dbReference>
<keyword evidence="8" id="KW-0460">Magnesium</keyword>
<dbReference type="PANTHER" id="PTHR21404">
    <property type="entry name" value="HEN1"/>
    <property type="match status" value="1"/>
</dbReference>
<proteinExistence type="inferred from homology"/>
<evidence type="ECO:0000256" key="9">
    <source>
        <dbReference type="ARBA" id="ARBA00022884"/>
    </source>
</evidence>
<keyword evidence="7" id="KW-0479">Metal-binding</keyword>
<evidence type="ECO:0000256" key="12">
    <source>
        <dbReference type="ARBA" id="ARBA00048418"/>
    </source>
</evidence>
<dbReference type="SUPFAM" id="SSF53335">
    <property type="entry name" value="S-adenosyl-L-methionine-dependent methyltransferases"/>
    <property type="match status" value="1"/>
</dbReference>
<evidence type="ECO:0000256" key="8">
    <source>
        <dbReference type="ARBA" id="ARBA00022842"/>
    </source>
</evidence>